<evidence type="ECO:0000256" key="1">
    <source>
        <dbReference type="SAM" id="MobiDB-lite"/>
    </source>
</evidence>
<dbReference type="Gene3D" id="1.10.260.40">
    <property type="entry name" value="lambda repressor-like DNA-binding domains"/>
    <property type="match status" value="1"/>
</dbReference>
<dbReference type="PROSITE" id="PS50943">
    <property type="entry name" value="HTH_CROC1"/>
    <property type="match status" value="1"/>
</dbReference>
<feature type="compositionally biased region" description="Basic and acidic residues" evidence="1">
    <location>
        <begin position="276"/>
        <end position="291"/>
    </location>
</feature>
<dbReference type="InterPro" id="IPR010982">
    <property type="entry name" value="Lambda_DNA-bd_dom_sf"/>
</dbReference>
<dbReference type="GO" id="GO:0003677">
    <property type="term" value="F:DNA binding"/>
    <property type="evidence" value="ECO:0007669"/>
    <property type="project" value="InterPro"/>
</dbReference>
<feature type="region of interest" description="Disordered" evidence="1">
    <location>
        <begin position="273"/>
        <end position="310"/>
    </location>
</feature>
<organism evidence="3 4">
    <name type="scientific">Kitasatospora acidiphila</name>
    <dbReference type="NCBI Taxonomy" id="2567942"/>
    <lineage>
        <taxon>Bacteria</taxon>
        <taxon>Bacillati</taxon>
        <taxon>Actinomycetota</taxon>
        <taxon>Actinomycetes</taxon>
        <taxon>Kitasatosporales</taxon>
        <taxon>Streptomycetaceae</taxon>
        <taxon>Kitasatospora</taxon>
    </lineage>
</organism>
<dbReference type="Proteomes" id="UP000319103">
    <property type="component" value="Unassembled WGS sequence"/>
</dbReference>
<dbReference type="Pfam" id="PF13560">
    <property type="entry name" value="HTH_31"/>
    <property type="match status" value="1"/>
</dbReference>
<dbReference type="EMBL" id="VIGB01000003">
    <property type="protein sequence ID" value="TQF03842.1"/>
    <property type="molecule type" value="Genomic_DNA"/>
</dbReference>
<dbReference type="Pfam" id="PF19054">
    <property type="entry name" value="DUF5753"/>
    <property type="match status" value="1"/>
</dbReference>
<evidence type="ECO:0000313" key="3">
    <source>
        <dbReference type="EMBL" id="TQF03842.1"/>
    </source>
</evidence>
<dbReference type="SUPFAM" id="SSF47413">
    <property type="entry name" value="lambda repressor-like DNA-binding domains"/>
    <property type="match status" value="1"/>
</dbReference>
<feature type="domain" description="HTH cro/C1-type" evidence="2">
    <location>
        <begin position="19"/>
        <end position="55"/>
    </location>
</feature>
<comment type="caution">
    <text evidence="3">The sequence shown here is derived from an EMBL/GenBank/DDBJ whole genome shotgun (WGS) entry which is preliminary data.</text>
</comment>
<dbReference type="InterPro" id="IPR001387">
    <property type="entry name" value="Cro/C1-type_HTH"/>
</dbReference>
<evidence type="ECO:0000313" key="4">
    <source>
        <dbReference type="Proteomes" id="UP000319103"/>
    </source>
</evidence>
<dbReference type="InterPro" id="IPR043917">
    <property type="entry name" value="DUF5753"/>
</dbReference>
<dbReference type="SMART" id="SM00530">
    <property type="entry name" value="HTH_XRE"/>
    <property type="match status" value="1"/>
</dbReference>
<dbReference type="OrthoDB" id="2897536at2"/>
<protein>
    <submittedName>
        <fullName evidence="3">Helix-turn-helix transcriptional regulator</fullName>
    </submittedName>
</protein>
<dbReference type="AlphaFoldDB" id="A0A540W4B9"/>
<name>A0A540W4B9_9ACTN</name>
<reference evidence="3 4" key="1">
    <citation type="submission" date="2019-06" db="EMBL/GenBank/DDBJ databases">
        <title>Description of Kitasatospora acidophila sp. nov. isolated from pine grove soil, and reclassification of Streptomyces novaecaesareae to Kitasatospora novaeceasareae comb. nov.</title>
        <authorList>
            <person name="Kim M.J."/>
        </authorList>
    </citation>
    <scope>NUCLEOTIDE SEQUENCE [LARGE SCALE GENOMIC DNA]</scope>
    <source>
        <strain evidence="3 4">MMS16-CNU292</strain>
    </source>
</reference>
<sequence length="310" mass="35977">MTVDLDAVDEKRMTWGDVLRMIREERGLTQAQLADLVKAHQTMISHLELGKVQPDEKWARLLDEMLQAGGRLITAFKLVEPYLALPSPNWNAYEEYRKLETQAVRLYDLSTGRLSGLLQTEEYTRALFAAHFDSAEQIEERVRERLARQERLFSAGLQLVSVIDEAVLWRAVGSRALMRDQQAHLLSVMQRKNVVIQVLPFGEGETTRMPMSGMIILEQGNGQRRVYSESLDQGHFIDNARQVSRYVDEYDRVRGEALSRTDSAEVIRSVMEEQADDRNHLDQEQPFGRDRRPVRRMRPAVRYPRRRPRT</sequence>
<dbReference type="RefSeq" id="WP_141634448.1">
    <property type="nucleotide sequence ID" value="NZ_VIGB01000003.1"/>
</dbReference>
<proteinExistence type="predicted"/>
<feature type="compositionally biased region" description="Basic residues" evidence="1">
    <location>
        <begin position="292"/>
        <end position="310"/>
    </location>
</feature>
<keyword evidence="4" id="KW-1185">Reference proteome</keyword>
<evidence type="ECO:0000259" key="2">
    <source>
        <dbReference type="PROSITE" id="PS50943"/>
    </source>
</evidence>
<gene>
    <name evidence="3" type="ORF">E6W39_18425</name>
</gene>
<accession>A0A540W4B9</accession>
<dbReference type="CDD" id="cd00093">
    <property type="entry name" value="HTH_XRE"/>
    <property type="match status" value="1"/>
</dbReference>